<name>A0A5A7V4N0_CUCMM</name>
<comment type="caution">
    <text evidence="1">The sequence shown here is derived from an EMBL/GenBank/DDBJ whole genome shotgun (WGS) entry which is preliminary data.</text>
</comment>
<gene>
    <name evidence="1" type="ORF">E6C27_scaffold47506G00010</name>
</gene>
<organism evidence="1 2">
    <name type="scientific">Cucumis melo var. makuwa</name>
    <name type="common">Oriental melon</name>
    <dbReference type="NCBI Taxonomy" id="1194695"/>
    <lineage>
        <taxon>Eukaryota</taxon>
        <taxon>Viridiplantae</taxon>
        <taxon>Streptophyta</taxon>
        <taxon>Embryophyta</taxon>
        <taxon>Tracheophyta</taxon>
        <taxon>Spermatophyta</taxon>
        <taxon>Magnoliopsida</taxon>
        <taxon>eudicotyledons</taxon>
        <taxon>Gunneridae</taxon>
        <taxon>Pentapetalae</taxon>
        <taxon>rosids</taxon>
        <taxon>fabids</taxon>
        <taxon>Cucurbitales</taxon>
        <taxon>Cucurbitaceae</taxon>
        <taxon>Benincaseae</taxon>
        <taxon>Cucumis</taxon>
    </lineage>
</organism>
<dbReference type="OrthoDB" id="542221at2759"/>
<dbReference type="SUPFAM" id="SSF56672">
    <property type="entry name" value="DNA/RNA polymerases"/>
    <property type="match status" value="1"/>
</dbReference>
<dbReference type="EMBL" id="SSTE01004503">
    <property type="protein sequence ID" value="KAA0062528.1"/>
    <property type="molecule type" value="Genomic_DNA"/>
</dbReference>
<proteinExistence type="predicted"/>
<evidence type="ECO:0000313" key="2">
    <source>
        <dbReference type="Proteomes" id="UP000321393"/>
    </source>
</evidence>
<dbReference type="FunFam" id="3.30.70.270:FF:000063">
    <property type="entry name" value="Zinc knuckle domaincontaining protein"/>
    <property type="match status" value="1"/>
</dbReference>
<accession>A0A5A7V4N0</accession>
<evidence type="ECO:0000313" key="1">
    <source>
        <dbReference type="EMBL" id="KAA0062528.1"/>
    </source>
</evidence>
<dbReference type="Proteomes" id="UP000321393">
    <property type="component" value="Unassembled WGS sequence"/>
</dbReference>
<dbReference type="InterPro" id="IPR051320">
    <property type="entry name" value="Viral_Replic_Matur_Polypro"/>
</dbReference>
<dbReference type="PANTHER" id="PTHR33064:SF37">
    <property type="entry name" value="RIBONUCLEASE H"/>
    <property type="match status" value="1"/>
</dbReference>
<sequence length="80" mass="9248">MEEGKIAAIRDWAMPKSVSELRSFLGLANYYRRFVQGFSKRASPLTELLKKDVHWNWDPECQDVHCSLSMLLSCGESRQV</sequence>
<dbReference type="PANTHER" id="PTHR33064">
    <property type="entry name" value="POL PROTEIN"/>
    <property type="match status" value="1"/>
</dbReference>
<dbReference type="Gene3D" id="3.30.70.270">
    <property type="match status" value="1"/>
</dbReference>
<dbReference type="AlphaFoldDB" id="A0A5A7V4N0"/>
<dbReference type="InterPro" id="IPR043502">
    <property type="entry name" value="DNA/RNA_pol_sf"/>
</dbReference>
<reference evidence="1 2" key="1">
    <citation type="submission" date="2019-08" db="EMBL/GenBank/DDBJ databases">
        <title>Draft genome sequences of two oriental melons (Cucumis melo L. var makuwa).</title>
        <authorList>
            <person name="Kwon S.-Y."/>
        </authorList>
    </citation>
    <scope>NUCLEOTIDE SEQUENCE [LARGE SCALE GENOMIC DNA]</scope>
    <source>
        <strain evidence="2">cv. SW 3</strain>
        <tissue evidence="1">Leaf</tissue>
    </source>
</reference>
<protein>
    <submittedName>
        <fullName evidence="1">Mitochondrial protein</fullName>
    </submittedName>
</protein>
<dbReference type="STRING" id="1194695.A0A5A7V4N0"/>
<dbReference type="InterPro" id="IPR043128">
    <property type="entry name" value="Rev_trsase/Diguanyl_cyclase"/>
</dbReference>